<reference evidence="11 12" key="1">
    <citation type="journal article" date="2010" name="Nature">
        <title>Comparative genomics reveals mobile pathogenicity chromosomes in Fusarium.</title>
        <authorList>
            <person name="Ma L.J."/>
            <person name="van der Does H.C."/>
            <person name="Borkovich K.A."/>
            <person name="Coleman J.J."/>
            <person name="Daboussi M.J."/>
            <person name="Di Pietro A."/>
            <person name="Dufresne M."/>
            <person name="Freitag M."/>
            <person name="Grabherr M."/>
            <person name="Henrissat B."/>
            <person name="Houterman P.M."/>
            <person name="Kang S."/>
            <person name="Shim W.B."/>
            <person name="Woloshuk C."/>
            <person name="Xie X."/>
            <person name="Xu J.R."/>
            <person name="Antoniw J."/>
            <person name="Baker S.E."/>
            <person name="Bluhm B.H."/>
            <person name="Breakspear A."/>
            <person name="Brown D.W."/>
            <person name="Butchko R.A."/>
            <person name="Chapman S."/>
            <person name="Coulson R."/>
            <person name="Coutinho P.M."/>
            <person name="Danchin E.G."/>
            <person name="Diener A."/>
            <person name="Gale L.R."/>
            <person name="Gardiner D.M."/>
            <person name="Goff S."/>
            <person name="Hammond-Kosack K.E."/>
            <person name="Hilburn K."/>
            <person name="Hua-Van A."/>
            <person name="Jonkers W."/>
            <person name="Kazan K."/>
            <person name="Kodira C.D."/>
            <person name="Koehrsen M."/>
            <person name="Kumar L."/>
            <person name="Lee Y.H."/>
            <person name="Li L."/>
            <person name="Manners J.M."/>
            <person name="Miranda-Saavedra D."/>
            <person name="Mukherjee M."/>
            <person name="Park G."/>
            <person name="Park J."/>
            <person name="Park S.Y."/>
            <person name="Proctor R.H."/>
            <person name="Regev A."/>
            <person name="Ruiz-Roldan M.C."/>
            <person name="Sain D."/>
            <person name="Sakthikumar S."/>
            <person name="Sykes S."/>
            <person name="Schwartz D.C."/>
            <person name="Turgeon B.G."/>
            <person name="Wapinski I."/>
            <person name="Yoder O."/>
            <person name="Young S."/>
            <person name="Zeng Q."/>
            <person name="Zhou S."/>
            <person name="Galagan J."/>
            <person name="Cuomo C.A."/>
            <person name="Kistler H.C."/>
            <person name="Rep M."/>
        </authorList>
    </citation>
    <scope>NUCLEOTIDE SEQUENCE [LARGE SCALE GENOMIC DNA]</scope>
    <source>
        <strain evidence="12">M3125 / FGSC 7600</strain>
    </source>
</reference>
<gene>
    <name evidence="11" type="ORF">FVEG_03953</name>
</gene>
<dbReference type="Pfam" id="PF16589">
    <property type="entry name" value="BRCT_2"/>
    <property type="match status" value="1"/>
</dbReference>
<dbReference type="CDD" id="cd11655">
    <property type="entry name" value="rap1_myb-like"/>
    <property type="match status" value="1"/>
</dbReference>
<feature type="compositionally biased region" description="Polar residues" evidence="9">
    <location>
        <begin position="188"/>
        <end position="203"/>
    </location>
</feature>
<evidence type="ECO:0000256" key="7">
    <source>
        <dbReference type="ARBA" id="ARBA00023242"/>
    </source>
</evidence>
<protein>
    <recommendedName>
        <fullName evidence="8">DNA-binding protein RAP1</fullName>
    </recommendedName>
</protein>
<evidence type="ECO:0000256" key="5">
    <source>
        <dbReference type="ARBA" id="ARBA00023159"/>
    </source>
</evidence>
<evidence type="ECO:0000259" key="10">
    <source>
        <dbReference type="PROSITE" id="PS51011"/>
    </source>
</evidence>
<dbReference type="Gene3D" id="1.10.10.2170">
    <property type="match status" value="1"/>
</dbReference>
<dbReference type="InterPro" id="IPR015010">
    <property type="entry name" value="TERF2IP_Myb"/>
</dbReference>
<keyword evidence="3 8" id="KW-0779">Telomere</keyword>
<dbReference type="VEuPathDB" id="FungiDB:FVEG_03953"/>
<name>W7M397_GIBM7</name>
<evidence type="ECO:0000313" key="11">
    <source>
        <dbReference type="EMBL" id="EWG41989.1"/>
    </source>
</evidence>
<dbReference type="EMBL" id="CM000579">
    <property type="protein sequence ID" value="EWG41989.1"/>
    <property type="molecule type" value="Genomic_DNA"/>
</dbReference>
<keyword evidence="2 8" id="KW-0158">Chromosome</keyword>
<feature type="region of interest" description="Disordered" evidence="9">
    <location>
        <begin position="515"/>
        <end position="620"/>
    </location>
</feature>
<evidence type="ECO:0000256" key="1">
    <source>
        <dbReference type="ARBA" id="ARBA00010467"/>
    </source>
</evidence>
<evidence type="ECO:0000256" key="6">
    <source>
        <dbReference type="ARBA" id="ARBA00023163"/>
    </source>
</evidence>
<evidence type="ECO:0000256" key="8">
    <source>
        <dbReference type="RuleBase" id="RU367107"/>
    </source>
</evidence>
<dbReference type="PANTHER" id="PTHR16466:SF6">
    <property type="entry name" value="TELOMERIC REPEAT-BINDING FACTOR 2-INTERACTING PROTEIN 1"/>
    <property type="match status" value="1"/>
</dbReference>
<dbReference type="SUPFAM" id="SSF46689">
    <property type="entry name" value="Homeodomain-like"/>
    <property type="match status" value="1"/>
</dbReference>
<dbReference type="Gene3D" id="3.40.50.10190">
    <property type="entry name" value="BRCT domain"/>
    <property type="match status" value="1"/>
</dbReference>
<keyword evidence="4" id="KW-0805">Transcription regulation</keyword>
<keyword evidence="5" id="KW-0010">Activator</keyword>
<dbReference type="InterPro" id="IPR001606">
    <property type="entry name" value="ARID_dom"/>
</dbReference>
<dbReference type="Gene3D" id="1.10.10.60">
    <property type="entry name" value="Homeodomain-like"/>
    <property type="match status" value="1"/>
</dbReference>
<dbReference type="AlphaFoldDB" id="W7M397"/>
<dbReference type="GO" id="GO:0042162">
    <property type="term" value="F:telomeric DNA binding"/>
    <property type="evidence" value="ECO:0007669"/>
    <property type="project" value="TreeGrafter"/>
</dbReference>
<keyword evidence="12" id="KW-1185">Reference proteome</keyword>
<dbReference type="GO" id="GO:0070187">
    <property type="term" value="C:shelterin complex"/>
    <property type="evidence" value="ECO:0007669"/>
    <property type="project" value="TreeGrafter"/>
</dbReference>
<feature type="compositionally biased region" description="Polar residues" evidence="9">
    <location>
        <begin position="105"/>
        <end position="116"/>
    </location>
</feature>
<keyword evidence="7 8" id="KW-0539">Nucleus</keyword>
<dbReference type="InterPro" id="IPR009057">
    <property type="entry name" value="Homeodomain-like_sf"/>
</dbReference>
<feature type="compositionally biased region" description="Basic and acidic residues" evidence="9">
    <location>
        <begin position="245"/>
        <end position="259"/>
    </location>
</feature>
<comment type="function">
    <text evidence="8">Involved in the regulation of telomere length, clustering and has a specific role in telomere position effect (TPE).</text>
</comment>
<feature type="domain" description="ARID" evidence="10">
    <location>
        <begin position="281"/>
        <end position="372"/>
    </location>
</feature>
<feature type="compositionally biased region" description="Basic and acidic residues" evidence="9">
    <location>
        <begin position="546"/>
        <end position="555"/>
    </location>
</feature>
<dbReference type="Pfam" id="PF08914">
    <property type="entry name" value="Myb_Rap1"/>
    <property type="match status" value="1"/>
</dbReference>
<dbReference type="OrthoDB" id="435460at2759"/>
<evidence type="ECO:0000256" key="3">
    <source>
        <dbReference type="ARBA" id="ARBA00022895"/>
    </source>
</evidence>
<dbReference type="InterPro" id="IPR039595">
    <property type="entry name" value="TE2IP/Rap1"/>
</dbReference>
<dbReference type="Proteomes" id="UP000009096">
    <property type="component" value="Chromosome 2"/>
</dbReference>
<evidence type="ECO:0000256" key="4">
    <source>
        <dbReference type="ARBA" id="ARBA00023015"/>
    </source>
</evidence>
<dbReference type="InterPro" id="IPR036431">
    <property type="entry name" value="ARID_dom_sf"/>
</dbReference>
<dbReference type="KEGG" id="fvr:FVEG_03953"/>
<dbReference type="EMBL" id="DS022245">
    <property type="protein sequence ID" value="EWG41989.1"/>
    <property type="molecule type" value="Genomic_DNA"/>
</dbReference>
<sequence length="743" mass="84815">MPPAITYNGIESAEGGTIFKDLKFWLSHRVPSRKYWTELITQNGGKVVMLEKHADMLIADHLIKRDAPPGSYSWKFIKDSVENGYIQIKDKYLIGRHPDEPRPVGSNQAKKSTRTPFTAEDDAKLTRWALNHPTQHKGNQIWYEYEKINPRHTAQSWRDHWIKKLQPLDRKKLESMAASAPPEAGPVVSTTEKTTADHTTSARIPQKAAVQRAPEQRMNSQVDTGPIRRAPQPQPPTVPSQGPREANKPRKSIEDRQEQEQEQEEEEKEEEEEEEEEEALALLRYNWYQDLDEYIKVTEKDIKRSLNINGKKIELFDLMLATRDAPVSQDSQVTDWYRVAENLGFVEPDQHTVNELHLCYEENLVDFLDTMESFEVNSEEQNPESQDQAPDIDPGQDIDFEDGQQRGLLQIQVPSSPPVAASGLKRTAGEPPFASPERFKKRRYSKDIEIPSTPDAEEAPKLQRAQETSPGALRTSQWLGYIGESEASQHLPPLPPMQDESQDLGTRPAFRQDTRHQSMDVSLPNDAALDTTPIPLRLNKHRQQKSSRERQRESHVQPTRRRHDSSFTEQIAPRRAVSSVKPNPQPSSQTARRSLPASFTSSRAIPDTSQPQSSEKSNSREIQNWINRYEAMGYPRQFVVEALKRTTLTPGKLALLVMKHLSEGRDVPSRHEGIWTDRDDADLDFASSVDFSRPPADDSEDRQQQRAQEAHNRLVNKHGYQRFNMRKAFLEAQAKEGGSQLEG</sequence>
<dbReference type="InterPro" id="IPR021661">
    <property type="entry name" value="Rap1_C"/>
</dbReference>
<dbReference type="STRING" id="334819.W7M397"/>
<dbReference type="CDD" id="cd16100">
    <property type="entry name" value="ARID"/>
    <property type="match status" value="1"/>
</dbReference>
<dbReference type="PANTHER" id="PTHR16466">
    <property type="entry name" value="TELOMERE REPEAT-BINDING FACTOR 2-INTERACTING PROTEIN 1"/>
    <property type="match status" value="1"/>
</dbReference>
<dbReference type="GO" id="GO:0031848">
    <property type="term" value="P:protection from non-homologous end joining at telomere"/>
    <property type="evidence" value="ECO:0007669"/>
    <property type="project" value="TreeGrafter"/>
</dbReference>
<dbReference type="PROSITE" id="PS51011">
    <property type="entry name" value="ARID"/>
    <property type="match status" value="1"/>
</dbReference>
<feature type="region of interest" description="Disordered" evidence="9">
    <location>
        <begin position="415"/>
        <end position="473"/>
    </location>
</feature>
<feature type="region of interest" description="Disordered" evidence="9">
    <location>
        <begin position="375"/>
        <end position="400"/>
    </location>
</feature>
<dbReference type="InterPro" id="IPR036420">
    <property type="entry name" value="BRCT_dom_sf"/>
</dbReference>
<keyword evidence="6" id="KW-0804">Transcription</keyword>
<feature type="compositionally biased region" description="Polar residues" evidence="9">
    <location>
        <begin position="580"/>
        <end position="620"/>
    </location>
</feature>
<dbReference type="Gene3D" id="1.10.150.60">
    <property type="entry name" value="ARID DNA-binding domain"/>
    <property type="match status" value="1"/>
</dbReference>
<accession>W7M397</accession>
<dbReference type="Pfam" id="PF11626">
    <property type="entry name" value="Rap1_C"/>
    <property type="match status" value="1"/>
</dbReference>
<dbReference type="GeneID" id="30062054"/>
<comment type="subcellular location">
    <subcellularLocation>
        <location evidence="8">Nucleus</location>
    </subcellularLocation>
    <subcellularLocation>
        <location evidence="8">Chromosome</location>
        <location evidence="8">Telomere</location>
    </subcellularLocation>
</comment>
<dbReference type="eggNOG" id="ENOG502S85C">
    <property type="taxonomic scope" value="Eukaryota"/>
</dbReference>
<dbReference type="InterPro" id="IPR001357">
    <property type="entry name" value="BRCT_dom"/>
</dbReference>
<proteinExistence type="inferred from homology"/>
<dbReference type="GO" id="GO:0010833">
    <property type="term" value="P:telomere maintenance via telomere lengthening"/>
    <property type="evidence" value="ECO:0007669"/>
    <property type="project" value="UniProtKB-UniRule"/>
</dbReference>
<evidence type="ECO:0000256" key="9">
    <source>
        <dbReference type="SAM" id="MobiDB-lite"/>
    </source>
</evidence>
<evidence type="ECO:0000256" key="2">
    <source>
        <dbReference type="ARBA" id="ARBA00022454"/>
    </source>
</evidence>
<dbReference type="Pfam" id="PF01388">
    <property type="entry name" value="ARID"/>
    <property type="match status" value="1"/>
</dbReference>
<evidence type="ECO:0000313" key="12">
    <source>
        <dbReference type="Proteomes" id="UP000009096"/>
    </source>
</evidence>
<dbReference type="RefSeq" id="XP_018748180.1">
    <property type="nucleotide sequence ID" value="XM_018891629.1"/>
</dbReference>
<feature type="compositionally biased region" description="Acidic residues" evidence="9">
    <location>
        <begin position="260"/>
        <end position="278"/>
    </location>
</feature>
<comment type="similarity">
    <text evidence="1 8">Belongs to the RAP1 family.</text>
</comment>
<feature type="region of interest" description="Disordered" evidence="9">
    <location>
        <begin position="96"/>
        <end position="120"/>
    </location>
</feature>
<feature type="region of interest" description="Disordered" evidence="9">
    <location>
        <begin position="173"/>
        <end position="278"/>
    </location>
</feature>
<dbReference type="InterPro" id="IPR038104">
    <property type="entry name" value="Rap1_C_sf"/>
</dbReference>
<comment type="subunit">
    <text evidence="8">Homodimer.</text>
</comment>
<organism evidence="11 12">
    <name type="scientific">Gibberella moniliformis (strain M3125 / FGSC 7600)</name>
    <name type="common">Maize ear and stalk rot fungus</name>
    <name type="synonym">Fusarium verticillioides</name>
    <dbReference type="NCBI Taxonomy" id="334819"/>
    <lineage>
        <taxon>Eukaryota</taxon>
        <taxon>Fungi</taxon>
        <taxon>Dikarya</taxon>
        <taxon>Ascomycota</taxon>
        <taxon>Pezizomycotina</taxon>
        <taxon>Sordariomycetes</taxon>
        <taxon>Hypocreomycetidae</taxon>
        <taxon>Hypocreales</taxon>
        <taxon>Nectriaceae</taxon>
        <taxon>Fusarium</taxon>
        <taxon>Fusarium fujikuroi species complex</taxon>
    </lineage>
</organism>